<comment type="caution">
    <text evidence="1">The sequence shown here is derived from an EMBL/GenBank/DDBJ whole genome shotgun (WGS) entry which is preliminary data.</text>
</comment>
<dbReference type="AlphaFoldDB" id="A0A511R5D9"/>
<sequence length="109" mass="11866">MLLIYRDTCPWVGDQPPLFDSYVLGGIPEGWEFNPTDKVLGIQWVAVPVPFTSPGEARVVASPTRGGQGLPATWRQTTPILTSAVYHPYTSASDDLKCKKTQCRGASLS</sequence>
<dbReference type="EMBL" id="BJXL01000134">
    <property type="protein sequence ID" value="GEM84823.1"/>
    <property type="molecule type" value="Genomic_DNA"/>
</dbReference>
<evidence type="ECO:0000313" key="1">
    <source>
        <dbReference type="EMBL" id="GEM84823.1"/>
    </source>
</evidence>
<evidence type="ECO:0000313" key="2">
    <source>
        <dbReference type="Proteomes" id="UP000321197"/>
    </source>
</evidence>
<accession>A0A511R5D9</accession>
<organism evidence="1 2">
    <name type="scientific">Meiothermus hypogaeus NBRC 106114</name>
    <dbReference type="NCBI Taxonomy" id="1227553"/>
    <lineage>
        <taxon>Bacteria</taxon>
        <taxon>Thermotogati</taxon>
        <taxon>Deinococcota</taxon>
        <taxon>Deinococci</taxon>
        <taxon>Thermales</taxon>
        <taxon>Thermaceae</taxon>
        <taxon>Meiothermus</taxon>
    </lineage>
</organism>
<protein>
    <submittedName>
        <fullName evidence="1">Uncharacterized protein</fullName>
    </submittedName>
</protein>
<reference evidence="1 2" key="1">
    <citation type="submission" date="2019-07" db="EMBL/GenBank/DDBJ databases">
        <title>Whole genome shotgun sequence of Meiothermus hypogaeus NBRC 106114.</title>
        <authorList>
            <person name="Hosoyama A."/>
            <person name="Uohara A."/>
            <person name="Ohji S."/>
            <person name="Ichikawa N."/>
        </authorList>
    </citation>
    <scope>NUCLEOTIDE SEQUENCE [LARGE SCALE GENOMIC DNA]</scope>
    <source>
        <strain evidence="1 2">NBRC 106114</strain>
    </source>
</reference>
<gene>
    <name evidence="1" type="ORF">MHY01S_29890</name>
</gene>
<proteinExistence type="predicted"/>
<dbReference type="Proteomes" id="UP000321197">
    <property type="component" value="Unassembled WGS sequence"/>
</dbReference>
<name>A0A511R5D9_9DEIN</name>